<sequence length="93" mass="10120">MGGEENKCKEAEMALESRKGEPGMKMAWDATRAAAAPPRGVTDSIMKKLNHEPAVHSISLSIYSWDLMLWKIHFCSGISIFVTSTAPLLTPSG</sequence>
<dbReference type="Proteomes" id="UP001372834">
    <property type="component" value="Unassembled WGS sequence"/>
</dbReference>
<organism evidence="2 3">
    <name type="scientific">Polyplax serrata</name>
    <name type="common">Common mouse louse</name>
    <dbReference type="NCBI Taxonomy" id="468196"/>
    <lineage>
        <taxon>Eukaryota</taxon>
        <taxon>Metazoa</taxon>
        <taxon>Ecdysozoa</taxon>
        <taxon>Arthropoda</taxon>
        <taxon>Hexapoda</taxon>
        <taxon>Insecta</taxon>
        <taxon>Pterygota</taxon>
        <taxon>Neoptera</taxon>
        <taxon>Paraneoptera</taxon>
        <taxon>Psocodea</taxon>
        <taxon>Troctomorpha</taxon>
        <taxon>Phthiraptera</taxon>
        <taxon>Anoplura</taxon>
        <taxon>Polyplacidae</taxon>
        <taxon>Polyplax</taxon>
    </lineage>
</organism>
<evidence type="ECO:0000256" key="1">
    <source>
        <dbReference type="SAM" id="MobiDB-lite"/>
    </source>
</evidence>
<protein>
    <submittedName>
        <fullName evidence="2">Uncharacterized protein</fullName>
    </submittedName>
</protein>
<evidence type="ECO:0000313" key="3">
    <source>
        <dbReference type="Proteomes" id="UP001372834"/>
    </source>
</evidence>
<reference evidence="2 3" key="1">
    <citation type="submission" date="2023-10" db="EMBL/GenBank/DDBJ databases">
        <title>Genomes of two closely related lineages of the louse Polyplax serrata with different host specificities.</title>
        <authorList>
            <person name="Martinu J."/>
            <person name="Tarabai H."/>
            <person name="Stefka J."/>
            <person name="Hypsa V."/>
        </authorList>
    </citation>
    <scope>NUCLEOTIDE SEQUENCE [LARGE SCALE GENOMIC DNA]</scope>
    <source>
        <strain evidence="2">HR10_N</strain>
    </source>
</reference>
<dbReference type="AlphaFoldDB" id="A0AAN8P684"/>
<proteinExistence type="predicted"/>
<gene>
    <name evidence="2" type="ORF">RUM43_007677</name>
</gene>
<feature type="region of interest" description="Disordered" evidence="1">
    <location>
        <begin position="1"/>
        <end position="22"/>
    </location>
</feature>
<accession>A0AAN8P684</accession>
<dbReference type="EMBL" id="JAWJWE010000003">
    <property type="protein sequence ID" value="KAK6639404.1"/>
    <property type="molecule type" value="Genomic_DNA"/>
</dbReference>
<name>A0AAN8P684_POLSC</name>
<comment type="caution">
    <text evidence="2">The sequence shown here is derived from an EMBL/GenBank/DDBJ whole genome shotgun (WGS) entry which is preliminary data.</text>
</comment>
<evidence type="ECO:0000313" key="2">
    <source>
        <dbReference type="EMBL" id="KAK6639404.1"/>
    </source>
</evidence>